<protein>
    <submittedName>
        <fullName evidence="1">CLUMA_CG020551, isoform A</fullName>
    </submittedName>
</protein>
<evidence type="ECO:0000313" key="1">
    <source>
        <dbReference type="EMBL" id="CRL07586.1"/>
    </source>
</evidence>
<dbReference type="AlphaFoldDB" id="A0A1J1J6I8"/>
<sequence>MSQLVMNLVLSTINSNEPQNIIRNFRMVTLVYILFHPLSSVYLGALNIRQRPVLMKFILNPFCLSSSLKKASFISLEVPWLVLNELGVEKSKHNSLASHS</sequence>
<reference evidence="1 2" key="1">
    <citation type="submission" date="2015-04" db="EMBL/GenBank/DDBJ databases">
        <authorList>
            <person name="Syromyatnikov M.Y."/>
            <person name="Popov V.N."/>
        </authorList>
    </citation>
    <scope>NUCLEOTIDE SEQUENCE [LARGE SCALE GENOMIC DNA]</scope>
</reference>
<name>A0A1J1J6I8_9DIPT</name>
<proteinExistence type="predicted"/>
<evidence type="ECO:0000313" key="2">
    <source>
        <dbReference type="Proteomes" id="UP000183832"/>
    </source>
</evidence>
<organism evidence="1 2">
    <name type="scientific">Clunio marinus</name>
    <dbReference type="NCBI Taxonomy" id="568069"/>
    <lineage>
        <taxon>Eukaryota</taxon>
        <taxon>Metazoa</taxon>
        <taxon>Ecdysozoa</taxon>
        <taxon>Arthropoda</taxon>
        <taxon>Hexapoda</taxon>
        <taxon>Insecta</taxon>
        <taxon>Pterygota</taxon>
        <taxon>Neoptera</taxon>
        <taxon>Endopterygota</taxon>
        <taxon>Diptera</taxon>
        <taxon>Nematocera</taxon>
        <taxon>Chironomoidea</taxon>
        <taxon>Chironomidae</taxon>
        <taxon>Clunio</taxon>
    </lineage>
</organism>
<accession>A0A1J1J6I8</accession>
<gene>
    <name evidence="1" type="ORF">CLUMA_CG020551</name>
</gene>
<keyword evidence="2" id="KW-1185">Reference proteome</keyword>
<dbReference type="EMBL" id="CVRI01000072">
    <property type="protein sequence ID" value="CRL07586.1"/>
    <property type="molecule type" value="Genomic_DNA"/>
</dbReference>
<dbReference type="Proteomes" id="UP000183832">
    <property type="component" value="Unassembled WGS sequence"/>
</dbReference>